<dbReference type="AlphaFoldDB" id="A0A7G9YT60"/>
<evidence type="ECO:0000256" key="7">
    <source>
        <dbReference type="SAM" id="Phobius"/>
    </source>
</evidence>
<feature type="transmembrane region" description="Helical" evidence="7">
    <location>
        <begin position="226"/>
        <end position="244"/>
    </location>
</feature>
<dbReference type="GO" id="GO:0016491">
    <property type="term" value="F:oxidoreductase activity"/>
    <property type="evidence" value="ECO:0007669"/>
    <property type="project" value="UniProtKB-KW"/>
</dbReference>
<organism evidence="9">
    <name type="scientific">Candidatus Methanophagaceae archaeon ANME-1 ERB6</name>
    <dbReference type="NCBI Taxonomy" id="2759912"/>
    <lineage>
        <taxon>Archaea</taxon>
        <taxon>Methanobacteriati</taxon>
        <taxon>Methanobacteriota</taxon>
        <taxon>Stenosarchaea group</taxon>
        <taxon>Methanomicrobia</taxon>
        <taxon>Candidatus Methanophagales</taxon>
        <taxon>Candidatus Methanophagaceae</taxon>
    </lineage>
</organism>
<feature type="transmembrane region" description="Helical" evidence="7">
    <location>
        <begin position="358"/>
        <end position="380"/>
    </location>
</feature>
<evidence type="ECO:0000256" key="4">
    <source>
        <dbReference type="ARBA" id="ARBA00022989"/>
    </source>
</evidence>
<keyword evidence="6 7" id="KW-0472">Membrane</keyword>
<comment type="subcellular location">
    <subcellularLocation>
        <location evidence="1">Cell membrane</location>
        <topology evidence="1">Multi-pass membrane protein</topology>
    </subcellularLocation>
</comment>
<keyword evidence="3 7" id="KW-0812">Transmembrane</keyword>
<feature type="transmembrane region" description="Helical" evidence="7">
    <location>
        <begin position="125"/>
        <end position="142"/>
    </location>
</feature>
<dbReference type="PRINTS" id="PR01434">
    <property type="entry name" value="NADHDHGNASE5"/>
</dbReference>
<feature type="transmembrane region" description="Helical" evidence="7">
    <location>
        <begin position="196"/>
        <end position="219"/>
    </location>
</feature>
<dbReference type="EMBL" id="MT631462">
    <property type="protein sequence ID" value="QNO51194.1"/>
    <property type="molecule type" value="Genomic_DNA"/>
</dbReference>
<evidence type="ECO:0000256" key="1">
    <source>
        <dbReference type="ARBA" id="ARBA00004651"/>
    </source>
</evidence>
<feature type="transmembrane region" description="Helical" evidence="7">
    <location>
        <begin position="294"/>
        <end position="313"/>
    </location>
</feature>
<gene>
    <name evidence="9" type="primary">ndhB_3</name>
    <name evidence="9" type="ORF">NIPIMIJO_00034</name>
</gene>
<dbReference type="PANTHER" id="PTHR42682:SF4">
    <property type="entry name" value="NADH-UBIQUINONE_PLASTOQUINONE"/>
    <property type="match status" value="1"/>
</dbReference>
<sequence length="638" mass="69755">MIDISSIPNIPPVLIYFAGAALIPLLGKGRARKIYLLILATLGLIGVAVLRIDASWEFSVSGFEMIFLYVDPLSRIMGYIFAIIGAAAILYSLDVVKENGELVCGLLYLGSAMGAVFAGDLFTLYIFWEIMAFSSLGLIWYSRTERATNAGMRYILFHLFGGGALLAGIIINYMSTGSITIVPGESGIGYFFVESGIGYFLLLIGIGVNTAFILLHTWLPDSYPKATIAGAVFMCVFTTKTGVYALARTFPGAEALIFGNEVPFVAYIGGVMCVYGVVFALLQNDVRKLLSYHIVSQVGYMVAGVGIGTYIGINGGIAHVFNHILYKALLFMCMGSVIYATGRNNLTELGGLAKKMPITMITCVIAAFSISGVPGFNGYVSKGMVIEAAHEAALSGITGMGILELALILGSIGTFLSFLKLTYFTFFKRNGEIEAKEAPLPMLIAMSVTAFLCVAFGVYPKLLYGILPYAGEALHYHAYALGHTIGTFELLMMTALGFFMLQFVFSPHERVTYDIDYLYRKGGRGFIWFCESPLVSFAVGVEKVVLRIADSFVRFGKNPLRGTRVMVDMIGVALVKPFVFVFNLVIQPVYNYYERDLEEVKMRPVEEMEKMSIGTGMLLILLFFALYLIAMLVHGWLA</sequence>
<evidence type="ECO:0000313" key="9">
    <source>
        <dbReference type="EMBL" id="QNO51194.1"/>
    </source>
</evidence>
<keyword evidence="4 7" id="KW-1133">Transmembrane helix</keyword>
<protein>
    <submittedName>
        <fullName evidence="9">NAD(P)H-quinone oxidoreductase subunit 2, chloroplastic</fullName>
    </submittedName>
</protein>
<evidence type="ECO:0000256" key="6">
    <source>
        <dbReference type="ARBA" id="ARBA00023136"/>
    </source>
</evidence>
<dbReference type="InterPro" id="IPR001750">
    <property type="entry name" value="ND/Mrp_TM"/>
</dbReference>
<keyword evidence="2" id="KW-1003">Cell membrane</keyword>
<evidence type="ECO:0000259" key="8">
    <source>
        <dbReference type="Pfam" id="PF00361"/>
    </source>
</evidence>
<proteinExistence type="predicted"/>
<feature type="transmembrane region" description="Helical" evidence="7">
    <location>
        <begin position="440"/>
        <end position="459"/>
    </location>
</feature>
<dbReference type="NCBIfam" id="NF009310">
    <property type="entry name" value="PRK12668.1"/>
    <property type="match status" value="1"/>
</dbReference>
<feature type="transmembrane region" description="Helical" evidence="7">
    <location>
        <begin position="6"/>
        <end position="27"/>
    </location>
</feature>
<evidence type="ECO:0000256" key="2">
    <source>
        <dbReference type="ARBA" id="ARBA00022475"/>
    </source>
</evidence>
<dbReference type="GO" id="GO:0005886">
    <property type="term" value="C:plasma membrane"/>
    <property type="evidence" value="ECO:0007669"/>
    <property type="project" value="UniProtKB-SubCell"/>
</dbReference>
<name>A0A7G9YT60_9EURY</name>
<evidence type="ECO:0000256" key="3">
    <source>
        <dbReference type="ARBA" id="ARBA00022692"/>
    </source>
</evidence>
<feature type="transmembrane region" description="Helical" evidence="7">
    <location>
        <begin position="76"/>
        <end position="93"/>
    </location>
</feature>
<reference evidence="9" key="1">
    <citation type="submission" date="2020-06" db="EMBL/GenBank/DDBJ databases">
        <title>Unique genomic features of the anaerobic methanotrophic archaea.</title>
        <authorList>
            <person name="Chadwick G.L."/>
            <person name="Skennerton C.T."/>
            <person name="Laso-Perez R."/>
            <person name="Leu A.O."/>
            <person name="Speth D.R."/>
            <person name="Yu H."/>
            <person name="Morgan-Lang C."/>
            <person name="Hatzenpichler R."/>
            <person name="Goudeau D."/>
            <person name="Malmstrom R."/>
            <person name="Brazelton W.J."/>
            <person name="Woyke T."/>
            <person name="Hallam S.J."/>
            <person name="Tyson G.W."/>
            <person name="Wegener G."/>
            <person name="Boetius A."/>
            <person name="Orphan V."/>
        </authorList>
    </citation>
    <scope>NUCLEOTIDE SEQUENCE</scope>
</reference>
<dbReference type="InterPro" id="IPR052175">
    <property type="entry name" value="ComplexI-like_HydComp"/>
</dbReference>
<feature type="transmembrane region" description="Helical" evidence="7">
    <location>
        <begin position="569"/>
        <end position="593"/>
    </location>
</feature>
<feature type="transmembrane region" description="Helical" evidence="7">
    <location>
        <begin position="100"/>
        <end position="119"/>
    </location>
</feature>
<evidence type="ECO:0000256" key="5">
    <source>
        <dbReference type="ARBA" id="ARBA00023002"/>
    </source>
</evidence>
<accession>A0A7G9YT60</accession>
<feature type="domain" description="NADH:quinone oxidoreductase/Mrp antiporter transmembrane" evidence="8">
    <location>
        <begin position="118"/>
        <end position="395"/>
    </location>
</feature>
<feature type="transmembrane region" description="Helical" evidence="7">
    <location>
        <begin position="154"/>
        <end position="176"/>
    </location>
</feature>
<feature type="transmembrane region" description="Helical" evidence="7">
    <location>
        <begin position="325"/>
        <end position="346"/>
    </location>
</feature>
<feature type="transmembrane region" description="Helical" evidence="7">
    <location>
        <begin position="34"/>
        <end position="56"/>
    </location>
</feature>
<dbReference type="PANTHER" id="PTHR42682">
    <property type="entry name" value="HYDROGENASE-4 COMPONENT F"/>
    <property type="match status" value="1"/>
</dbReference>
<dbReference type="Pfam" id="PF00361">
    <property type="entry name" value="Proton_antipo_M"/>
    <property type="match status" value="1"/>
</dbReference>
<feature type="transmembrane region" description="Helical" evidence="7">
    <location>
        <begin position="264"/>
        <end position="282"/>
    </location>
</feature>
<feature type="transmembrane region" description="Helical" evidence="7">
    <location>
        <begin position="479"/>
        <end position="505"/>
    </location>
</feature>
<feature type="transmembrane region" description="Helical" evidence="7">
    <location>
        <begin position="392"/>
        <end position="419"/>
    </location>
</feature>
<feature type="transmembrane region" description="Helical" evidence="7">
    <location>
        <begin position="613"/>
        <end position="637"/>
    </location>
</feature>
<feature type="transmembrane region" description="Helical" evidence="7">
    <location>
        <begin position="526"/>
        <end position="549"/>
    </location>
</feature>
<keyword evidence="5" id="KW-0560">Oxidoreductase</keyword>